<organism evidence="1 2">
    <name type="scientific">Cereibacter sphaeroides</name>
    <name type="common">Rhodobacter sphaeroides</name>
    <dbReference type="NCBI Taxonomy" id="1063"/>
    <lineage>
        <taxon>Bacteria</taxon>
        <taxon>Pseudomonadati</taxon>
        <taxon>Pseudomonadota</taxon>
        <taxon>Alphaproteobacteria</taxon>
        <taxon>Rhodobacterales</taxon>
        <taxon>Paracoccaceae</taxon>
        <taxon>Cereibacter</taxon>
    </lineage>
</organism>
<dbReference type="SUPFAM" id="SSF53335">
    <property type="entry name" value="S-adenosyl-L-methionine-dependent methyltransferases"/>
    <property type="match status" value="1"/>
</dbReference>
<dbReference type="AlphaFoldDB" id="A0A2W5S4H7"/>
<name>A0A2W5S4H7_CERSP</name>
<evidence type="ECO:0008006" key="3">
    <source>
        <dbReference type="Google" id="ProtNLM"/>
    </source>
</evidence>
<dbReference type="PANTHER" id="PTHR43861">
    <property type="entry name" value="TRANS-ACONITATE 2-METHYLTRANSFERASE-RELATED"/>
    <property type="match status" value="1"/>
</dbReference>
<dbReference type="CDD" id="cd02440">
    <property type="entry name" value="AdoMet_MTases"/>
    <property type="match status" value="1"/>
</dbReference>
<evidence type="ECO:0000313" key="1">
    <source>
        <dbReference type="EMBL" id="PZQ96946.1"/>
    </source>
</evidence>
<accession>A0A2W5S4H7</accession>
<sequence length="277" mass="31638">MTRILNPTLVDGIYCYSREKADDYADYPDSGFDITEENAVKSFWVSSRNRLFLFLVQRALRKSKGDRFLEIGCGTGDFLSRVVAKKNLDVTGSEIYRKGLRYAKAKMPGITFVQYDVSEGVLDQKFDVIAAFDVLEHVERDQEAIGNIYEMLSENGRFVVSVPQYMFLWSNLDAIVKHKRRYSRREMTGKLRASGFEIERATSFVFTLFPLMVLSRLVDRESAAQVQDDQALQKRVMFSSVSNSLFDAVMRIDEFLIRIGLSLPFGGRLVVVARKPA</sequence>
<evidence type="ECO:0000313" key="2">
    <source>
        <dbReference type="Proteomes" id="UP000248975"/>
    </source>
</evidence>
<proteinExistence type="predicted"/>
<dbReference type="EMBL" id="QFQS01000003">
    <property type="protein sequence ID" value="PZQ96946.1"/>
    <property type="molecule type" value="Genomic_DNA"/>
</dbReference>
<dbReference type="InterPro" id="IPR029063">
    <property type="entry name" value="SAM-dependent_MTases_sf"/>
</dbReference>
<reference evidence="1 2" key="1">
    <citation type="submission" date="2017-08" db="EMBL/GenBank/DDBJ databases">
        <title>Infants hospitalized years apart are colonized by the same room-sourced microbial strains.</title>
        <authorList>
            <person name="Brooks B."/>
            <person name="Olm M.R."/>
            <person name="Firek B.A."/>
            <person name="Baker R."/>
            <person name="Thomas B.C."/>
            <person name="Morowitz M.J."/>
            <person name="Banfield J.F."/>
        </authorList>
    </citation>
    <scope>NUCLEOTIDE SEQUENCE [LARGE SCALE GENOMIC DNA]</scope>
    <source>
        <strain evidence="1">S2_003_000_R2_11</strain>
    </source>
</reference>
<dbReference type="Gene3D" id="3.40.50.150">
    <property type="entry name" value="Vaccinia Virus protein VP39"/>
    <property type="match status" value="1"/>
</dbReference>
<dbReference type="Proteomes" id="UP000248975">
    <property type="component" value="Unassembled WGS sequence"/>
</dbReference>
<protein>
    <recommendedName>
        <fullName evidence="3">Class I SAM-dependent methyltransferase</fullName>
    </recommendedName>
</protein>
<dbReference type="Pfam" id="PF13489">
    <property type="entry name" value="Methyltransf_23"/>
    <property type="match status" value="1"/>
</dbReference>
<gene>
    <name evidence="1" type="ORF">DI533_15445</name>
</gene>
<comment type="caution">
    <text evidence="1">The sequence shown here is derived from an EMBL/GenBank/DDBJ whole genome shotgun (WGS) entry which is preliminary data.</text>
</comment>